<evidence type="ECO:0000313" key="5">
    <source>
        <dbReference type="Proteomes" id="UP000694844"/>
    </source>
</evidence>
<dbReference type="OrthoDB" id="114660at2759"/>
<evidence type="ECO:0000259" key="4">
    <source>
        <dbReference type="PROSITE" id="PS50853"/>
    </source>
</evidence>
<feature type="signal peptide" evidence="2">
    <location>
        <begin position="1"/>
        <end position="17"/>
    </location>
</feature>
<feature type="chain" id="PRO_5034131011" evidence="2">
    <location>
        <begin position="18"/>
        <end position="1332"/>
    </location>
</feature>
<dbReference type="KEGG" id="cvn:111116730"/>
<feature type="domain" description="Fibronectin type-III" evidence="4">
    <location>
        <begin position="824"/>
        <end position="916"/>
    </location>
</feature>
<dbReference type="InterPro" id="IPR036179">
    <property type="entry name" value="Ig-like_dom_sf"/>
</dbReference>
<keyword evidence="5" id="KW-1185">Reference proteome</keyword>
<keyword evidence="2" id="KW-0732">Signal</keyword>
<feature type="domain" description="Fibronectin type-III" evidence="4">
    <location>
        <begin position="236"/>
        <end position="330"/>
    </location>
</feature>
<dbReference type="SUPFAM" id="SSF49265">
    <property type="entry name" value="Fibronectin type III"/>
    <property type="match status" value="7"/>
</dbReference>
<dbReference type="InterPro" id="IPR007110">
    <property type="entry name" value="Ig-like_dom"/>
</dbReference>
<dbReference type="GeneID" id="111116730"/>
<dbReference type="Proteomes" id="UP000694844">
    <property type="component" value="Chromosome 10"/>
</dbReference>
<feature type="domain" description="Fibronectin type-III" evidence="4">
    <location>
        <begin position="1233"/>
        <end position="1325"/>
    </location>
</feature>
<protein>
    <submittedName>
        <fullName evidence="6">Receptor-type tyrosine-protein phosphatase delta-like isoform X1</fullName>
    </submittedName>
</protein>
<dbReference type="SMART" id="SM00060">
    <property type="entry name" value="FN3"/>
    <property type="match status" value="12"/>
</dbReference>
<feature type="domain" description="Fibronectin type-III" evidence="4">
    <location>
        <begin position="27"/>
        <end position="126"/>
    </location>
</feature>
<reference evidence="6" key="1">
    <citation type="submission" date="2025-08" db="UniProtKB">
        <authorList>
            <consortium name="RefSeq"/>
        </authorList>
    </citation>
    <scope>IDENTIFICATION</scope>
    <source>
        <tissue evidence="6">Whole sample</tissue>
    </source>
</reference>
<dbReference type="Gene3D" id="2.60.40.10">
    <property type="entry name" value="Immunoglobulins"/>
    <property type="match status" value="12"/>
</dbReference>
<dbReference type="PANTHER" id="PTHR46708">
    <property type="entry name" value="TENASCIN"/>
    <property type="match status" value="1"/>
</dbReference>
<dbReference type="InterPro" id="IPR050991">
    <property type="entry name" value="ECM_Regulatory_Proteins"/>
</dbReference>
<dbReference type="RefSeq" id="XP_022311426.1">
    <property type="nucleotide sequence ID" value="XM_022455718.1"/>
</dbReference>
<evidence type="ECO:0000256" key="1">
    <source>
        <dbReference type="ARBA" id="ARBA00022737"/>
    </source>
</evidence>
<feature type="domain" description="Fibronectin type-III" evidence="4">
    <location>
        <begin position="535"/>
        <end position="626"/>
    </location>
</feature>
<dbReference type="InterPro" id="IPR013783">
    <property type="entry name" value="Ig-like_fold"/>
</dbReference>
<dbReference type="InterPro" id="IPR003961">
    <property type="entry name" value="FN3_dom"/>
</dbReference>
<organism evidence="5 6">
    <name type="scientific">Crassostrea virginica</name>
    <name type="common">Eastern oyster</name>
    <dbReference type="NCBI Taxonomy" id="6565"/>
    <lineage>
        <taxon>Eukaryota</taxon>
        <taxon>Metazoa</taxon>
        <taxon>Spiralia</taxon>
        <taxon>Lophotrochozoa</taxon>
        <taxon>Mollusca</taxon>
        <taxon>Bivalvia</taxon>
        <taxon>Autobranchia</taxon>
        <taxon>Pteriomorphia</taxon>
        <taxon>Ostreida</taxon>
        <taxon>Ostreoidea</taxon>
        <taxon>Ostreidae</taxon>
        <taxon>Crassostrea</taxon>
    </lineage>
</organism>
<keyword evidence="1" id="KW-0677">Repeat</keyword>
<dbReference type="PROSITE" id="PS50835">
    <property type="entry name" value="IG_LIKE"/>
    <property type="match status" value="1"/>
</dbReference>
<feature type="domain" description="Fibronectin type-III" evidence="4">
    <location>
        <begin position="628"/>
        <end position="717"/>
    </location>
</feature>
<name>A0A8B8C9I4_CRAVI</name>
<dbReference type="FunFam" id="2.60.40.10:FF:000028">
    <property type="entry name" value="Neuronal cell adhesion molecule"/>
    <property type="match status" value="1"/>
</dbReference>
<feature type="domain" description="Fibronectin type-III" evidence="4">
    <location>
        <begin position="1132"/>
        <end position="1226"/>
    </location>
</feature>
<accession>A0A8B8C9I4</accession>
<dbReference type="InterPro" id="IPR036116">
    <property type="entry name" value="FN3_sf"/>
</dbReference>
<sequence length="1332" mass="151008">MRRILVAISVLLGICQCSLGPYRYLSTPKHLQADFVPSEILPDQYDVNLTWPEVHHKKSWKPLIYTVKQENLADSSAVTSETGVNTFTAKGLEKDKSYVFYVKARQGWLQSDWSRSVHVTISTPPIIYKDDIDDDDPKHPRPRGLKVKYISPISFKLKWRDPKDAKTLKVKGYRVTWKRKKGQTYKSDLITKRSFSIKKLRPDSTYLFRVQIVYENKVSKSLTLFCKTQKEFGVQPPANFKTKAIGSTKIRLSWTPRKDSVTKVTGYKIQYKRRGVRRGDICSSVARPWKSNYVITDLLKGETYKVRIAATSQYTTGSYSPWRVVKLPGERKESRDTAANITSTSMPTPSPKEMFNLKIGQIKGGVNITWDDISSEVVTYMVEITQDSQILYIKEVYGDPRVLEVYSLDPGEEFNVTVRGDSSGEPVSVTSSFQTPVPVSVVTEGPHVTLVGGNLTLRCIVEGTPQPQYDWLLGQGFTQYDITAFEEDSFNKYLLLLELYNIPEDFRSPSCRAQNALENVTQEHTISVIGLIPPTIENVTAVVMSSRKVAVEWVSSIEHEYLNVTYIVTIEDVTGSYRIDEEEKTNRHVFRNLTENTEYRVYVVAVTATGQRSSRSDVISVETDKALPKPTLQAISLNETMISLNWFTNSDREPDLFKVFYKRESNRDFRVRKTYPPITSMVLQDLRKDTSYDVKVVAVYGKHDVASDPITVVTSADTSLREMQPPTPPADAFLMVNHTSLTVRWLPPHSEYGTKIRQYRLDIYQGDELQSLLVDSKGRNYTLIPFDDTKEAAVYLTAINNAGASDPILRTYKPLADDDSPEGSVGNLRGKPLSPNTVLVEWEPPTNKRLARFLFRFRPLEYNDSNIIDKWLGPSLNNYVLNGLKGAESYFISVIPYFNEEVGNDSSIVVRTLHGPPAAPPQNVTISYVNFTEITLQWSPPPEGLRNGALTEYVVSFRPEDKSKDSTQYSNNSRAVIRDLLPNTVYYVRVAASTLNGTGPYSDWQSVTTPKLPVVREPPSPPEDFTTKQVPYGITLQWQRPMNPEVPVNGYIVGYGRFIPEVYREILGDNKLQYTIHKLRQNHDYLVSVRAFNSFGESDPVITVARAGDGRMRLDPPLIIDKEEGLGQFDDAPQNVSLELNRGEIPTVNVRWFPPAQLQGPSLGYNVFYKKENKESWVVKFADRSTFLVLKNLSFDTTYYVRVNVRYEDDVRAKLSRTAVIKTFSLEDTIHALPTPSITSVFSGPNFLDVNWKPPLKDYLHVIVGFILGFGIREANEHQEFIPASQRSFRINNLQPGTEYLISLAMFNEHGRSAKFIVKASTLDGQKQGHTS</sequence>
<dbReference type="Pfam" id="PF00041">
    <property type="entry name" value="fn3"/>
    <property type="match status" value="8"/>
</dbReference>
<dbReference type="SUPFAM" id="SSF48726">
    <property type="entry name" value="Immunoglobulin"/>
    <property type="match status" value="1"/>
</dbReference>
<feature type="domain" description="Ig-like" evidence="3">
    <location>
        <begin position="426"/>
        <end position="527"/>
    </location>
</feature>
<dbReference type="PANTHER" id="PTHR46708:SF2">
    <property type="entry name" value="FIBRONECTIN TYPE-III DOMAIN-CONTAINING PROTEIN"/>
    <property type="match status" value="1"/>
</dbReference>
<feature type="domain" description="Fibronectin type-III" evidence="4">
    <location>
        <begin position="141"/>
        <end position="232"/>
    </location>
</feature>
<gene>
    <name evidence="6" type="primary">LOC111116730</name>
</gene>
<proteinExistence type="predicted"/>
<feature type="domain" description="Fibronectin type-III" evidence="4">
    <location>
        <begin position="920"/>
        <end position="1012"/>
    </location>
</feature>
<evidence type="ECO:0000259" key="3">
    <source>
        <dbReference type="PROSITE" id="PS50835"/>
    </source>
</evidence>
<dbReference type="CDD" id="cd00063">
    <property type="entry name" value="FN3"/>
    <property type="match status" value="11"/>
</dbReference>
<feature type="domain" description="Fibronectin type-III" evidence="4">
    <location>
        <begin position="725"/>
        <end position="818"/>
    </location>
</feature>
<dbReference type="PROSITE" id="PS50853">
    <property type="entry name" value="FN3"/>
    <property type="match status" value="11"/>
</dbReference>
<evidence type="ECO:0000313" key="6">
    <source>
        <dbReference type="RefSeq" id="XP_022311426.1"/>
    </source>
</evidence>
<feature type="domain" description="Fibronectin type-III" evidence="4">
    <location>
        <begin position="1018"/>
        <end position="1117"/>
    </location>
</feature>
<evidence type="ECO:0000256" key="2">
    <source>
        <dbReference type="SAM" id="SignalP"/>
    </source>
</evidence>